<dbReference type="Proteomes" id="UP000466997">
    <property type="component" value="Chromosome"/>
</dbReference>
<dbReference type="AlphaFoldDB" id="A0A7I7JIZ8"/>
<organism evidence="1 2">
    <name type="scientific">Mycobacterium novum</name>
    <dbReference type="NCBI Taxonomy" id="2492438"/>
    <lineage>
        <taxon>Bacteria</taxon>
        <taxon>Bacillati</taxon>
        <taxon>Actinomycetota</taxon>
        <taxon>Actinomycetes</taxon>
        <taxon>Mycobacteriales</taxon>
        <taxon>Mycobacteriaceae</taxon>
        <taxon>Mycobacterium</taxon>
    </lineage>
</organism>
<evidence type="ECO:0000313" key="2">
    <source>
        <dbReference type="Proteomes" id="UP000466997"/>
    </source>
</evidence>
<proteinExistence type="predicted"/>
<name>A0A7I7JIZ8_9MYCO</name>
<accession>A0A7I7JIZ8</accession>
<keyword evidence="2" id="KW-1185">Reference proteome</keyword>
<reference evidence="1 2" key="1">
    <citation type="journal article" date="2019" name="Emerg. Microbes Infect.">
        <title>Comprehensive subspecies identification of 175 nontuberculous mycobacteria species based on 7547 genomic profiles.</title>
        <authorList>
            <person name="Matsumoto Y."/>
            <person name="Kinjo T."/>
            <person name="Motooka D."/>
            <person name="Nabeya D."/>
            <person name="Jung N."/>
            <person name="Uechi K."/>
            <person name="Horii T."/>
            <person name="Iida T."/>
            <person name="Fujita J."/>
            <person name="Nakamura S."/>
        </authorList>
    </citation>
    <scope>NUCLEOTIDE SEQUENCE [LARGE SCALE GENOMIC DNA]</scope>
    <source>
        <strain evidence="1 2">JCM 6391</strain>
    </source>
</reference>
<evidence type="ECO:0008006" key="3">
    <source>
        <dbReference type="Google" id="ProtNLM"/>
    </source>
</evidence>
<sequence>MPNVLIRDVPVADLDQIRSAATERGVSLQAYLLETMHAQAAHLRRRAALNRTAARLAQQPAVAEQDRAAVLDAIDEAHADRGAQLSRPT</sequence>
<gene>
    <name evidence="1" type="ORF">MNVM_02950</name>
</gene>
<dbReference type="KEGG" id="mnm:MNVM_02950"/>
<dbReference type="RefSeq" id="WP_193465637.1">
    <property type="nucleotide sequence ID" value="NZ_AP022562.1"/>
</dbReference>
<dbReference type="EMBL" id="AP022562">
    <property type="protein sequence ID" value="BBX11214.1"/>
    <property type="molecule type" value="Genomic_DNA"/>
</dbReference>
<evidence type="ECO:0000313" key="1">
    <source>
        <dbReference type="EMBL" id="BBX11214.1"/>
    </source>
</evidence>
<protein>
    <recommendedName>
        <fullName evidence="3">Antitoxin</fullName>
    </recommendedName>
</protein>